<keyword evidence="2" id="KW-1185">Reference proteome</keyword>
<proteinExistence type="predicted"/>
<evidence type="ECO:0000313" key="2">
    <source>
        <dbReference type="Proteomes" id="UP001396334"/>
    </source>
</evidence>
<accession>A0ABR2TRM4</accession>
<evidence type="ECO:0000313" key="1">
    <source>
        <dbReference type="EMBL" id="KAK9040107.1"/>
    </source>
</evidence>
<protein>
    <submittedName>
        <fullName evidence="1">Uncharacterized protein</fullName>
    </submittedName>
</protein>
<name>A0ABR2TRM4_9ROSI</name>
<dbReference type="EMBL" id="JBBPBN010000004">
    <property type="protein sequence ID" value="KAK9040107.1"/>
    <property type="molecule type" value="Genomic_DNA"/>
</dbReference>
<reference evidence="1 2" key="1">
    <citation type="journal article" date="2024" name="G3 (Bethesda)">
        <title>Genome assembly of Hibiscus sabdariffa L. provides insights into metabolisms of medicinal natural products.</title>
        <authorList>
            <person name="Kim T."/>
        </authorList>
    </citation>
    <scope>NUCLEOTIDE SEQUENCE [LARGE SCALE GENOMIC DNA]</scope>
    <source>
        <strain evidence="1">TK-2024</strain>
        <tissue evidence="1">Old leaves</tissue>
    </source>
</reference>
<sequence>MRMPTAKMRIVKRTKKRRVWMTMALPLVWKLPNSKVRLFPGSWKRRPGESSMKSNSPITMGAQSFIASSFCCKLSQSKQQTQGVLSNYAIAHQ</sequence>
<dbReference type="Proteomes" id="UP001396334">
    <property type="component" value="Unassembled WGS sequence"/>
</dbReference>
<comment type="caution">
    <text evidence="1">The sequence shown here is derived from an EMBL/GenBank/DDBJ whole genome shotgun (WGS) entry which is preliminary data.</text>
</comment>
<gene>
    <name evidence="1" type="ORF">V6N11_015285</name>
</gene>
<organism evidence="1 2">
    <name type="scientific">Hibiscus sabdariffa</name>
    <name type="common">roselle</name>
    <dbReference type="NCBI Taxonomy" id="183260"/>
    <lineage>
        <taxon>Eukaryota</taxon>
        <taxon>Viridiplantae</taxon>
        <taxon>Streptophyta</taxon>
        <taxon>Embryophyta</taxon>
        <taxon>Tracheophyta</taxon>
        <taxon>Spermatophyta</taxon>
        <taxon>Magnoliopsida</taxon>
        <taxon>eudicotyledons</taxon>
        <taxon>Gunneridae</taxon>
        <taxon>Pentapetalae</taxon>
        <taxon>rosids</taxon>
        <taxon>malvids</taxon>
        <taxon>Malvales</taxon>
        <taxon>Malvaceae</taxon>
        <taxon>Malvoideae</taxon>
        <taxon>Hibiscus</taxon>
    </lineage>
</organism>